<organism evidence="2 3">
    <name type="scientific">Nonlabens dokdonensis</name>
    <dbReference type="NCBI Taxonomy" id="328515"/>
    <lineage>
        <taxon>Bacteria</taxon>
        <taxon>Pseudomonadati</taxon>
        <taxon>Bacteroidota</taxon>
        <taxon>Flavobacteriia</taxon>
        <taxon>Flavobacteriales</taxon>
        <taxon>Flavobacteriaceae</taxon>
        <taxon>Nonlabens</taxon>
    </lineage>
</organism>
<comment type="caution">
    <text evidence="2">The sequence shown here is derived from an EMBL/GenBank/DDBJ whole genome shotgun (WGS) entry which is preliminary data.</text>
</comment>
<proteinExistence type="predicted"/>
<evidence type="ECO:0000313" key="3">
    <source>
        <dbReference type="Proteomes" id="UP000196102"/>
    </source>
</evidence>
<evidence type="ECO:0000259" key="1">
    <source>
        <dbReference type="Pfam" id="PF19783"/>
    </source>
</evidence>
<gene>
    <name evidence="2" type="ORF">A9Q93_04980</name>
</gene>
<dbReference type="EMBL" id="MAAX01000078">
    <property type="protein sequence ID" value="OUS17534.1"/>
    <property type="molecule type" value="Genomic_DNA"/>
</dbReference>
<dbReference type="Proteomes" id="UP000196102">
    <property type="component" value="Unassembled WGS sequence"/>
</dbReference>
<protein>
    <recommendedName>
        <fullName evidence="1">DUF6268 domain-containing protein</fullName>
    </recommendedName>
</protein>
<accession>A0A1Z8B4M4</accession>
<sequence length="300" mass="34648">MIKQMIKINSMSIVLLLVFVIAFAKANAQGTDLFRAEYTYFPQRDSDNSFRRFRTFANVPLKVAEGSYIVPFFEYRNVEYLVRDDFGSTEFGSDRYESFELSLGYTFPMEKNWRFGSRAGVLAASNFDKARAQSDDYFLTASVYFIKNEKKRDDGGKPWQLVLGVQYSTTAGRPFPLPYVNYYRELNDKWSFTLGAPKMNLKYRFNDKNSMQLYARLDGFYANIQGDEPTSLGIAEDVSMTVAMFGPGYQYNFTKHISAYVYAGYTFINDIRLRDDNGDDVVTLNDTNTFYSRIGLKFKI</sequence>
<dbReference type="Pfam" id="PF19783">
    <property type="entry name" value="DUF6268"/>
    <property type="match status" value="1"/>
</dbReference>
<evidence type="ECO:0000313" key="2">
    <source>
        <dbReference type="EMBL" id="OUS17534.1"/>
    </source>
</evidence>
<dbReference type="AlphaFoldDB" id="A0A1Z8B4M4"/>
<dbReference type="InterPro" id="IPR046235">
    <property type="entry name" value="DUF6268"/>
</dbReference>
<feature type="domain" description="DUF6268" evidence="1">
    <location>
        <begin position="99"/>
        <end position="297"/>
    </location>
</feature>
<name>A0A1Z8B4M4_9FLAO</name>
<reference evidence="2 3" key="1">
    <citation type="journal article" date="2017" name="Proc. Natl. Acad. Sci. U.S.A.">
        <title>Simulation of Deepwater Horizon oil plume reveals substrate specialization within a complex community of hydrocarbon-degraders.</title>
        <authorList>
            <person name="Hu P."/>
            <person name="Dubinsky E.A."/>
            <person name="Probst A.J."/>
            <person name="Wang J."/>
            <person name="Sieber C.M.K."/>
            <person name="Tom L.M."/>
            <person name="Gardinali P."/>
            <person name="Banfield J.F."/>
            <person name="Atlas R.M."/>
            <person name="Andersen G.L."/>
        </authorList>
    </citation>
    <scope>NUCLEOTIDE SEQUENCE [LARGE SCALE GENOMIC DNA]</scope>
    <source>
        <strain evidence="2">35_9_T64</strain>
    </source>
</reference>